<evidence type="ECO:0000313" key="5">
    <source>
        <dbReference type="EnsemblMetazoa" id="PHUM548280-PA"/>
    </source>
</evidence>
<dbReference type="EMBL" id="DS235857">
    <property type="protein sequence ID" value="EEB19057.1"/>
    <property type="molecule type" value="Genomic_DNA"/>
</dbReference>
<protein>
    <submittedName>
        <fullName evidence="4 5">Uncharacterized protein</fullName>
    </submittedName>
</protein>
<evidence type="ECO:0000256" key="1">
    <source>
        <dbReference type="ARBA" id="ARBA00005872"/>
    </source>
</evidence>
<accession>E0W0A1</accession>
<organism>
    <name type="scientific">Pediculus humanus subsp. corporis</name>
    <name type="common">Body louse</name>
    <dbReference type="NCBI Taxonomy" id="121224"/>
    <lineage>
        <taxon>Eukaryota</taxon>
        <taxon>Metazoa</taxon>
        <taxon>Ecdysozoa</taxon>
        <taxon>Arthropoda</taxon>
        <taxon>Hexapoda</taxon>
        <taxon>Insecta</taxon>
        <taxon>Pterygota</taxon>
        <taxon>Neoptera</taxon>
        <taxon>Paraneoptera</taxon>
        <taxon>Psocodea</taxon>
        <taxon>Troctomorpha</taxon>
        <taxon>Phthiraptera</taxon>
        <taxon>Anoplura</taxon>
        <taxon>Pediculidae</taxon>
        <taxon>Pediculus</taxon>
    </lineage>
</organism>
<dbReference type="eggNOG" id="KOG4687">
    <property type="taxonomic scope" value="Eukaryota"/>
</dbReference>
<dbReference type="Pfam" id="PF09789">
    <property type="entry name" value="CC149"/>
    <property type="match status" value="1"/>
</dbReference>
<dbReference type="GeneID" id="8240405"/>
<sequence length="389" mass="44777">MDIESVLPRHIFYLYGLYYYKNLTLKRQLESKSEALLILNKELAECRSERDQFKLMAEKLQEKCSTLKKNSFKESSLFNDNYDEPISPTSSDSKDVNRSLKFEVDCLRQKLRDALGDVKALRNQLNEQKLMPVGIDSLSLKHLDKQEALVKQIEAMHKLKNQLEIDLQSVIDEKEELITQRDAYKCKVHRLNHEFSVLLKSSNHSVIDIDSLIMENRFLQEHLQQAQEEINLVNQTSNRYKSLLEKKHNKGAIKLALENLSGISLSPEQVQELFETNSTEQIPNSVAATISDLKFMCLALLEYSNDKILALSHQKRANRILAAQICELEHRVENLQGSQLVMFPSQVLLEGYLDSDVKGSNISKQCSTDSLDDKIEKEDKCKKEDLSEK</sequence>
<reference evidence="4" key="1">
    <citation type="submission" date="2007-04" db="EMBL/GenBank/DDBJ databases">
        <title>Annotation of Pediculus humanus corporis strain USDA.</title>
        <authorList>
            <person name="Kirkness E."/>
            <person name="Hannick L."/>
            <person name="Hass B."/>
            <person name="Bruggner R."/>
            <person name="Lawson D."/>
            <person name="Bidwell S."/>
            <person name="Joardar V."/>
            <person name="Caler E."/>
            <person name="Walenz B."/>
            <person name="Inman J."/>
            <person name="Schobel S."/>
            <person name="Galinsky K."/>
            <person name="Amedeo P."/>
            <person name="Strausberg R."/>
        </authorList>
    </citation>
    <scope>NUCLEOTIDE SEQUENCE</scope>
    <source>
        <strain evidence="4">USDA</strain>
    </source>
</reference>
<gene>
    <name evidence="5" type="primary">8240405</name>
    <name evidence="4" type="ORF">Phum_PHUM548280</name>
</gene>
<dbReference type="OMA" id="RYSAMKR"/>
<evidence type="ECO:0000313" key="4">
    <source>
        <dbReference type="EMBL" id="EEB19057.1"/>
    </source>
</evidence>
<keyword evidence="6" id="KW-1185">Reference proteome</keyword>
<dbReference type="InterPro" id="IPR019179">
    <property type="entry name" value="CC149"/>
</dbReference>
<dbReference type="Proteomes" id="UP000009046">
    <property type="component" value="Unassembled WGS sequence"/>
</dbReference>
<dbReference type="VEuPathDB" id="VectorBase:PHUM548280"/>
<name>E0W0A1_PEDHC</name>
<dbReference type="PANTHER" id="PTHR21682:SF2">
    <property type="entry name" value="COILED-COIL DOMAIN-CONTAINING PROTEIN 149"/>
    <property type="match status" value="1"/>
</dbReference>
<dbReference type="EnsemblMetazoa" id="PHUM548280-RA">
    <property type="protein sequence ID" value="PHUM548280-PA"/>
    <property type="gene ID" value="PHUM548280"/>
</dbReference>
<dbReference type="EMBL" id="AAZO01006666">
    <property type="status" value="NOT_ANNOTATED_CDS"/>
    <property type="molecule type" value="Genomic_DNA"/>
</dbReference>
<dbReference type="CTD" id="8240405"/>
<keyword evidence="2 3" id="KW-0175">Coiled coil</keyword>
<dbReference type="HOGENOM" id="CLU_016190_0_1_1"/>
<comment type="similarity">
    <text evidence="1">Belongs to the CCDC149 family.</text>
</comment>
<dbReference type="PANTHER" id="PTHR21682">
    <property type="entry name" value="COILED-COIL DOMAIN-CONTAINING PROTEIN 149"/>
    <property type="match status" value="1"/>
</dbReference>
<reference evidence="5" key="3">
    <citation type="submission" date="2021-02" db="UniProtKB">
        <authorList>
            <consortium name="EnsemblMetazoa"/>
        </authorList>
    </citation>
    <scope>IDENTIFICATION</scope>
    <source>
        <strain evidence="5">USDA</strain>
    </source>
</reference>
<evidence type="ECO:0000256" key="3">
    <source>
        <dbReference type="SAM" id="Coils"/>
    </source>
</evidence>
<dbReference type="InParanoid" id="E0W0A1"/>
<reference evidence="4" key="2">
    <citation type="submission" date="2007-04" db="EMBL/GenBank/DDBJ databases">
        <title>The genome of the human body louse.</title>
        <authorList>
            <consortium name="The Human Body Louse Genome Consortium"/>
            <person name="Kirkness E."/>
            <person name="Walenz B."/>
            <person name="Hass B."/>
            <person name="Bruggner R."/>
            <person name="Strausberg R."/>
        </authorList>
    </citation>
    <scope>NUCLEOTIDE SEQUENCE</scope>
    <source>
        <strain evidence="4">USDA</strain>
    </source>
</reference>
<dbReference type="STRING" id="121224.E0W0A1"/>
<dbReference type="RefSeq" id="XP_002431795.1">
    <property type="nucleotide sequence ID" value="XM_002431750.1"/>
</dbReference>
<feature type="coiled-coil region" evidence="3">
    <location>
        <begin position="29"/>
        <end position="70"/>
    </location>
</feature>
<proteinExistence type="inferred from homology"/>
<evidence type="ECO:0000256" key="2">
    <source>
        <dbReference type="ARBA" id="ARBA00023054"/>
    </source>
</evidence>
<feature type="coiled-coil region" evidence="3">
    <location>
        <begin position="104"/>
        <end position="243"/>
    </location>
</feature>
<dbReference type="FunCoup" id="E0W0A1">
    <property type="interactions" value="37"/>
</dbReference>
<dbReference type="OrthoDB" id="5917629at2759"/>
<evidence type="ECO:0000313" key="6">
    <source>
        <dbReference type="Proteomes" id="UP000009046"/>
    </source>
</evidence>
<dbReference type="KEGG" id="phu:Phum_PHUM548280"/>
<dbReference type="AlphaFoldDB" id="E0W0A1"/>